<evidence type="ECO:0000313" key="3">
    <source>
        <dbReference type="EMBL" id="KAK3253732.1"/>
    </source>
</evidence>
<keyword evidence="2" id="KW-1133">Transmembrane helix</keyword>
<evidence type="ECO:0000256" key="1">
    <source>
        <dbReference type="SAM" id="MobiDB-lite"/>
    </source>
</evidence>
<proteinExistence type="predicted"/>
<dbReference type="EMBL" id="LGRX02024671">
    <property type="protein sequence ID" value="KAK3253732.1"/>
    <property type="molecule type" value="Genomic_DNA"/>
</dbReference>
<protein>
    <submittedName>
        <fullName evidence="3">Uncharacterized protein</fullName>
    </submittedName>
</protein>
<accession>A0AAE0F725</accession>
<keyword evidence="2" id="KW-0812">Transmembrane</keyword>
<keyword evidence="2" id="KW-0472">Membrane</keyword>
<feature type="compositionally biased region" description="Low complexity" evidence="1">
    <location>
        <begin position="357"/>
        <end position="410"/>
    </location>
</feature>
<name>A0AAE0F725_9CHLO</name>
<reference evidence="3 4" key="1">
    <citation type="journal article" date="2015" name="Genome Biol. Evol.">
        <title>Comparative Genomics of a Bacterivorous Green Alga Reveals Evolutionary Causalities and Consequences of Phago-Mixotrophic Mode of Nutrition.</title>
        <authorList>
            <person name="Burns J.A."/>
            <person name="Paasch A."/>
            <person name="Narechania A."/>
            <person name="Kim E."/>
        </authorList>
    </citation>
    <scope>NUCLEOTIDE SEQUENCE [LARGE SCALE GENOMIC DNA]</scope>
    <source>
        <strain evidence="3 4">PLY_AMNH</strain>
    </source>
</reference>
<feature type="region of interest" description="Disordered" evidence="1">
    <location>
        <begin position="457"/>
        <end position="479"/>
    </location>
</feature>
<feature type="transmembrane region" description="Helical" evidence="2">
    <location>
        <begin position="21"/>
        <end position="41"/>
    </location>
</feature>
<evidence type="ECO:0000256" key="2">
    <source>
        <dbReference type="SAM" id="Phobius"/>
    </source>
</evidence>
<dbReference type="AlphaFoldDB" id="A0AAE0F725"/>
<keyword evidence="4" id="KW-1185">Reference proteome</keyword>
<dbReference type="Proteomes" id="UP001190700">
    <property type="component" value="Unassembled WGS sequence"/>
</dbReference>
<comment type="caution">
    <text evidence="3">The sequence shown here is derived from an EMBL/GenBank/DDBJ whole genome shotgun (WGS) entry which is preliminary data.</text>
</comment>
<feature type="region of interest" description="Disordered" evidence="1">
    <location>
        <begin position="357"/>
        <end position="414"/>
    </location>
</feature>
<organism evidence="3 4">
    <name type="scientific">Cymbomonas tetramitiformis</name>
    <dbReference type="NCBI Taxonomy" id="36881"/>
    <lineage>
        <taxon>Eukaryota</taxon>
        <taxon>Viridiplantae</taxon>
        <taxon>Chlorophyta</taxon>
        <taxon>Pyramimonadophyceae</taxon>
        <taxon>Pyramimonadales</taxon>
        <taxon>Pyramimonadaceae</taxon>
        <taxon>Cymbomonas</taxon>
    </lineage>
</organism>
<gene>
    <name evidence="3" type="ORF">CYMTET_37067</name>
</gene>
<sequence length="640" mass="71420">MPESKNSRSWEKPSPPSFYSYECVTVFCSLLLFFALLFGFLQGFGRDFDYGMSGIATAAYQEVGRTSFSNALERDAVDDPYVRVNLSDFSRMEYAVSHEGVLREHVTHTGDGLTQTRRRRLLDTGQTRVKSAACSGFNAYVRGVRFHRLQSDSYDSRIVGFDLFCSDNSTHVVAYGDHFRNNCTHVDFRVGFLVSSEHECEQRCDDGGEDLDACAASRNDVDCEYGWAFEYHHTSQDRQENRSLVGVVPLLNESGHRRYDDGECYSNETYCPYEDSQTIRCDRTAYSRMVGLGFVFNTTTGYVENVTHECALRSESHIDAENVLHVRVYDGHLNLFEGQVTALNGSRSVFDDHFEFSPTAAPTSNPTTTHNPTATRAPTAAPTASPTHTRTPTTAPTQTPTSTRTPSISPTSPPTVARISLSGDAMYNSDGTVDVLVNLSDVRSIRYTVHSDEHLRENSTVETEGTASLGRLLQSTDTPTTSPFHRIAATCSGFNAFVSQMSFHWFETTTNCESYDCHHYTGFDMQCSDGEEHTVRYTHEATEECYMIRYSKGFLVSPLFHCAQTCRDGSEDASKCPAENDVVECEHEWAFDFQNNGEYSFERSPLGEISQSYNSTSGTNSVGHYPYLGDNCAAPTTTLT</sequence>
<evidence type="ECO:0000313" key="4">
    <source>
        <dbReference type="Proteomes" id="UP001190700"/>
    </source>
</evidence>